<accession>A0A839F1K6</accession>
<dbReference type="SUPFAM" id="SSF53335">
    <property type="entry name" value="S-adenosyl-L-methionine-dependent methyltransferases"/>
    <property type="match status" value="1"/>
</dbReference>
<gene>
    <name evidence="4" type="ORF">FHW12_002709</name>
</gene>
<organism evidence="4 5">
    <name type="scientific">Dokdonella fugitiva</name>
    <dbReference type="NCBI Taxonomy" id="328517"/>
    <lineage>
        <taxon>Bacteria</taxon>
        <taxon>Pseudomonadati</taxon>
        <taxon>Pseudomonadota</taxon>
        <taxon>Gammaproteobacteria</taxon>
        <taxon>Lysobacterales</taxon>
        <taxon>Rhodanobacteraceae</taxon>
        <taxon>Dokdonella</taxon>
    </lineage>
</organism>
<dbReference type="Gene3D" id="3.40.50.150">
    <property type="entry name" value="Vaccinia Virus protein VP39"/>
    <property type="match status" value="1"/>
</dbReference>
<dbReference type="EMBL" id="JACGXL010000004">
    <property type="protein sequence ID" value="MBA8888476.1"/>
    <property type="molecule type" value="Genomic_DNA"/>
</dbReference>
<dbReference type="PANTHER" id="PTHR44942:SF4">
    <property type="entry name" value="METHYLTRANSFERASE TYPE 11 DOMAIN-CONTAINING PROTEIN"/>
    <property type="match status" value="1"/>
</dbReference>
<evidence type="ECO:0000259" key="3">
    <source>
        <dbReference type="Pfam" id="PF13649"/>
    </source>
</evidence>
<evidence type="ECO:0000256" key="2">
    <source>
        <dbReference type="ARBA" id="ARBA00022679"/>
    </source>
</evidence>
<dbReference type="InterPro" id="IPR041698">
    <property type="entry name" value="Methyltransf_25"/>
</dbReference>
<dbReference type="InterPro" id="IPR051052">
    <property type="entry name" value="Diverse_substrate_MTase"/>
</dbReference>
<feature type="domain" description="Methyltransferase" evidence="3">
    <location>
        <begin position="81"/>
        <end position="174"/>
    </location>
</feature>
<dbReference type="InterPro" id="IPR029063">
    <property type="entry name" value="SAM-dependent_MTases_sf"/>
</dbReference>
<keyword evidence="1 4" id="KW-0489">Methyltransferase</keyword>
<reference evidence="4 5" key="1">
    <citation type="submission" date="2020-07" db="EMBL/GenBank/DDBJ databases">
        <title>Genomic Encyclopedia of Type Strains, Phase IV (KMG-V): Genome sequencing to study the core and pangenomes of soil and plant-associated prokaryotes.</title>
        <authorList>
            <person name="Whitman W."/>
        </authorList>
    </citation>
    <scope>NUCLEOTIDE SEQUENCE [LARGE SCALE GENOMIC DNA]</scope>
    <source>
        <strain evidence="4 5">RH2WT43</strain>
    </source>
</reference>
<evidence type="ECO:0000313" key="5">
    <source>
        <dbReference type="Proteomes" id="UP000550401"/>
    </source>
</evidence>
<sequence length="271" mass="29656">MKPDASDASPRPPNTPELDRLRRVWETLGRDDPLWAVLSQADKRGRRWDPHEFLATGNLEVGASLAAVSVRGYPRGRRLALDFGCGAGRLTRALAAHFEHAVGIDVSSSMIETARRLNADLGNAEFRCNASPRIEGIADASVDFVFSHITLQHIPAELATAYIDEFYRVLAPGGVAAFQFVVGADRSWRGKVFEHVPTGALNLMRRIVWRRNAVFEMHALSEPALARSLVAKPHLRLLDSSDDAAAGKGWIGRRWVVANEAERGGEGDGAC</sequence>
<evidence type="ECO:0000313" key="4">
    <source>
        <dbReference type="EMBL" id="MBA8888476.1"/>
    </source>
</evidence>
<dbReference type="GO" id="GO:0008168">
    <property type="term" value="F:methyltransferase activity"/>
    <property type="evidence" value="ECO:0007669"/>
    <property type="project" value="UniProtKB-KW"/>
</dbReference>
<protein>
    <submittedName>
        <fullName evidence="4">SAM-dependent methyltransferase</fullName>
    </submittedName>
</protein>
<dbReference type="Pfam" id="PF13649">
    <property type="entry name" value="Methyltransf_25"/>
    <property type="match status" value="1"/>
</dbReference>
<comment type="caution">
    <text evidence="4">The sequence shown here is derived from an EMBL/GenBank/DDBJ whole genome shotgun (WGS) entry which is preliminary data.</text>
</comment>
<proteinExistence type="predicted"/>
<dbReference type="AlphaFoldDB" id="A0A839F1K6"/>
<dbReference type="RefSeq" id="WP_182531525.1">
    <property type="nucleotide sequence ID" value="NZ_JACGXL010000004.1"/>
</dbReference>
<keyword evidence="2 4" id="KW-0808">Transferase</keyword>
<keyword evidence="5" id="KW-1185">Reference proteome</keyword>
<name>A0A839F1K6_9GAMM</name>
<dbReference type="GO" id="GO:0032259">
    <property type="term" value="P:methylation"/>
    <property type="evidence" value="ECO:0007669"/>
    <property type="project" value="UniProtKB-KW"/>
</dbReference>
<evidence type="ECO:0000256" key="1">
    <source>
        <dbReference type="ARBA" id="ARBA00022603"/>
    </source>
</evidence>
<dbReference type="CDD" id="cd02440">
    <property type="entry name" value="AdoMet_MTases"/>
    <property type="match status" value="1"/>
</dbReference>
<dbReference type="PANTHER" id="PTHR44942">
    <property type="entry name" value="METHYLTRANSF_11 DOMAIN-CONTAINING PROTEIN"/>
    <property type="match status" value="1"/>
</dbReference>
<dbReference type="Proteomes" id="UP000550401">
    <property type="component" value="Unassembled WGS sequence"/>
</dbReference>